<name>Q1QLL3_NITHX</name>
<evidence type="ECO:0000313" key="1">
    <source>
        <dbReference type="EMBL" id="ABE62884.1"/>
    </source>
</evidence>
<dbReference type="eggNOG" id="ENOG5032TKU">
    <property type="taxonomic scope" value="Bacteria"/>
</dbReference>
<accession>Q1QLL3</accession>
<gene>
    <name evidence="1" type="ordered locus">Nham_2087</name>
</gene>
<dbReference type="STRING" id="323097.Nham_2087"/>
<dbReference type="EMBL" id="CP000319">
    <property type="protein sequence ID" value="ABE62884.1"/>
    <property type="molecule type" value="Genomic_DNA"/>
</dbReference>
<dbReference type="KEGG" id="nha:Nham_2087"/>
<dbReference type="Proteomes" id="UP000001953">
    <property type="component" value="Chromosome"/>
</dbReference>
<dbReference type="HOGENOM" id="CLU_1155467_0_0_5"/>
<proteinExistence type="predicted"/>
<keyword evidence="2" id="KW-1185">Reference proteome</keyword>
<dbReference type="AlphaFoldDB" id="Q1QLL3"/>
<dbReference type="RefSeq" id="WP_011510563.1">
    <property type="nucleotide sequence ID" value="NC_007964.1"/>
</dbReference>
<evidence type="ECO:0000313" key="2">
    <source>
        <dbReference type="Proteomes" id="UP000001953"/>
    </source>
</evidence>
<sequence length="240" mass="27008">MMTLEEYLTPDPNLRAPRPCPEFMPDPPPSLASREMSLHSAISVHGYTFIDGRKVWYEAILERCCALLARLRPDVIEVAEQQPAVTYVDDTGRERQHKFDFRFTLVGGARILTAVKPSALVAKTGIDRTVELIAEQISPAIADYVLLFTEKKLSQVDLFNAEVVHMATRDEWPEDDAQLAKIIRKLKGEITIGELVEDSGLGGYGYDAVIRAIDAGHIRLVEYRRLEFDALVTRAVARQR</sequence>
<evidence type="ECO:0008006" key="3">
    <source>
        <dbReference type="Google" id="ProtNLM"/>
    </source>
</evidence>
<reference evidence="1 2" key="1">
    <citation type="submission" date="2006-03" db="EMBL/GenBank/DDBJ databases">
        <title>Complete sequence of chromosome of Nitrobacter hamburgensis X14.</title>
        <authorList>
            <consortium name="US DOE Joint Genome Institute"/>
            <person name="Copeland A."/>
            <person name="Lucas S."/>
            <person name="Lapidus A."/>
            <person name="Barry K."/>
            <person name="Detter J.C."/>
            <person name="Glavina del Rio T."/>
            <person name="Hammon N."/>
            <person name="Israni S."/>
            <person name="Dalin E."/>
            <person name="Tice H."/>
            <person name="Pitluck S."/>
            <person name="Chain P."/>
            <person name="Malfatti S."/>
            <person name="Shin M."/>
            <person name="Vergez L."/>
            <person name="Schmutz J."/>
            <person name="Larimer F."/>
            <person name="Land M."/>
            <person name="Hauser L."/>
            <person name="Kyrpides N."/>
            <person name="Ivanova N."/>
            <person name="Ward B."/>
            <person name="Arp D."/>
            <person name="Klotz M."/>
            <person name="Stein L."/>
            <person name="O'Mullan G."/>
            <person name="Starkenburg S."/>
            <person name="Sayavedra L."/>
            <person name="Poret-Peterson A.T."/>
            <person name="Gentry M.E."/>
            <person name="Bruce D."/>
            <person name="Richardson P."/>
        </authorList>
    </citation>
    <scope>NUCLEOTIDE SEQUENCE [LARGE SCALE GENOMIC DNA]</scope>
    <source>
        <strain evidence="2">DSM 10229 / NCIMB 13809 / X14</strain>
    </source>
</reference>
<protein>
    <recommendedName>
        <fullName evidence="3">TnsA endonuclease N-terminal domain-containing protein</fullName>
    </recommendedName>
</protein>
<organism evidence="1 2">
    <name type="scientific">Nitrobacter hamburgensis (strain DSM 10229 / NCIMB 13809 / X14)</name>
    <dbReference type="NCBI Taxonomy" id="323097"/>
    <lineage>
        <taxon>Bacteria</taxon>
        <taxon>Pseudomonadati</taxon>
        <taxon>Pseudomonadota</taxon>
        <taxon>Alphaproteobacteria</taxon>
        <taxon>Hyphomicrobiales</taxon>
        <taxon>Nitrobacteraceae</taxon>
        <taxon>Nitrobacter</taxon>
    </lineage>
</organism>
<dbReference type="OrthoDB" id="7982727at2"/>